<accession>A0A174E5Z2</accession>
<evidence type="ECO:0000313" key="1">
    <source>
        <dbReference type="EMBL" id="CUO33174.1"/>
    </source>
</evidence>
<dbReference type="EMBL" id="CYZE01000005">
    <property type="protein sequence ID" value="CUO33174.1"/>
    <property type="molecule type" value="Genomic_DNA"/>
</dbReference>
<organism evidence="1 2">
    <name type="scientific">Hungatella hathewayi</name>
    <dbReference type="NCBI Taxonomy" id="154046"/>
    <lineage>
        <taxon>Bacteria</taxon>
        <taxon>Bacillati</taxon>
        <taxon>Bacillota</taxon>
        <taxon>Clostridia</taxon>
        <taxon>Lachnospirales</taxon>
        <taxon>Lachnospiraceae</taxon>
        <taxon>Hungatella</taxon>
    </lineage>
</organism>
<name>A0A174E5Z2_9FIRM</name>
<protein>
    <submittedName>
        <fullName evidence="1">Uncharacterized protein</fullName>
    </submittedName>
</protein>
<proteinExistence type="predicted"/>
<dbReference type="AlphaFoldDB" id="A0A174E5Z2"/>
<reference evidence="1 2" key="1">
    <citation type="submission" date="2015-09" db="EMBL/GenBank/DDBJ databases">
        <authorList>
            <consortium name="Pathogen Informatics"/>
        </authorList>
    </citation>
    <scope>NUCLEOTIDE SEQUENCE [LARGE SCALE GENOMIC DNA]</scope>
    <source>
        <strain evidence="1 2">2789STDY5608850</strain>
    </source>
</reference>
<dbReference type="RefSeq" id="WP_055655500.1">
    <property type="nucleotide sequence ID" value="NZ_CABIXC010000005.1"/>
</dbReference>
<sequence length="311" mass="35674">MDRNIYVTSYTERNVLQKQYGLEHETFVNDTIGYDGSVWLLFARSVPKRINGMFVDTEANTDYHALCLWVNWTDGTLLGGEMYPLGFHEMNFHHVMPLGEDILLVGARCRKYKDGTAENNGVLLKKDGTKLAEMCLGDGIESCIVTEDGRIITGYFDEGVFGNFGWDQPVGACGLIVWDARGQRLWENKKYPIYDCYAMNVDEQGALWFYYYDEFHLVKTDFKRDVIYRPKAEGCSAFLINRSHTALIMDGGYGRHSQFYRYEIKGDQLGSRAPSEVIFREKPLLLSSYRFRGAKAVLTDSDGRMFFTEVI</sequence>
<gene>
    <name evidence="1" type="ORF">ERS852407_02511</name>
</gene>
<dbReference type="Proteomes" id="UP000095651">
    <property type="component" value="Unassembled WGS sequence"/>
</dbReference>
<evidence type="ECO:0000313" key="2">
    <source>
        <dbReference type="Proteomes" id="UP000095651"/>
    </source>
</evidence>